<dbReference type="Gene3D" id="1.10.357.10">
    <property type="entry name" value="Tetracycline Repressor, domain 2"/>
    <property type="match status" value="1"/>
</dbReference>
<accession>A0AAU8ASC5</accession>
<evidence type="ECO:0000313" key="4">
    <source>
        <dbReference type="EMBL" id="XCC97678.1"/>
    </source>
</evidence>
<feature type="domain" description="HTH tetR-type" evidence="3">
    <location>
        <begin position="12"/>
        <end position="72"/>
    </location>
</feature>
<gene>
    <name evidence="4" type="ORF">PVT71_27655</name>
</gene>
<name>A0AAU8ASC5_9RHOB</name>
<dbReference type="InterPro" id="IPR041483">
    <property type="entry name" value="TetR_C_34"/>
</dbReference>
<dbReference type="PRINTS" id="PR00455">
    <property type="entry name" value="HTHTETR"/>
</dbReference>
<protein>
    <submittedName>
        <fullName evidence="4">TetR family transcriptional regulator</fullName>
    </submittedName>
</protein>
<geneLocation type="plasmid" evidence="4">
    <name>unnamed4</name>
</geneLocation>
<dbReference type="Pfam" id="PF17929">
    <property type="entry name" value="TetR_C_34"/>
    <property type="match status" value="1"/>
</dbReference>
<evidence type="ECO:0000256" key="1">
    <source>
        <dbReference type="ARBA" id="ARBA00023125"/>
    </source>
</evidence>
<dbReference type="GO" id="GO:0000976">
    <property type="term" value="F:transcription cis-regulatory region binding"/>
    <property type="evidence" value="ECO:0007669"/>
    <property type="project" value="TreeGrafter"/>
</dbReference>
<dbReference type="AlphaFoldDB" id="A0AAU8ASC5"/>
<feature type="DNA-binding region" description="H-T-H motif" evidence="2">
    <location>
        <begin position="35"/>
        <end position="54"/>
    </location>
</feature>
<organism evidence="4">
    <name type="scientific">Alloyangia sp. H15</name>
    <dbReference type="NCBI Taxonomy" id="3029062"/>
    <lineage>
        <taxon>Bacteria</taxon>
        <taxon>Pseudomonadati</taxon>
        <taxon>Pseudomonadota</taxon>
        <taxon>Alphaproteobacteria</taxon>
        <taxon>Rhodobacterales</taxon>
        <taxon>Roseobacteraceae</taxon>
        <taxon>Alloyangia</taxon>
    </lineage>
</organism>
<dbReference type="SUPFAM" id="SSF46689">
    <property type="entry name" value="Homeodomain-like"/>
    <property type="match status" value="1"/>
</dbReference>
<dbReference type="GO" id="GO:0003700">
    <property type="term" value="F:DNA-binding transcription factor activity"/>
    <property type="evidence" value="ECO:0007669"/>
    <property type="project" value="TreeGrafter"/>
</dbReference>
<dbReference type="InterPro" id="IPR050109">
    <property type="entry name" value="HTH-type_TetR-like_transc_reg"/>
</dbReference>
<dbReference type="PANTHER" id="PTHR30055:SF196">
    <property type="entry name" value="HTH-TYPE TRANSCRIPTIONAL REGULATOR RUTR"/>
    <property type="match status" value="1"/>
</dbReference>
<evidence type="ECO:0000256" key="2">
    <source>
        <dbReference type="PROSITE-ProRule" id="PRU00335"/>
    </source>
</evidence>
<proteinExistence type="predicted"/>
<dbReference type="InterPro" id="IPR001647">
    <property type="entry name" value="HTH_TetR"/>
</dbReference>
<reference evidence="4" key="1">
    <citation type="submission" date="2023-02" db="EMBL/GenBank/DDBJ databases">
        <title>Description and genomic characterization of Salipiger bruguierae sp. nov., isolated from the sediment of mangrove plant Bruguiera sexangula.</title>
        <authorList>
            <person name="Long M."/>
        </authorList>
    </citation>
    <scope>NUCLEOTIDE SEQUENCE</scope>
    <source>
        <strain evidence="4">H15</strain>
        <plasmid evidence="4">unnamed4</plasmid>
    </source>
</reference>
<dbReference type="PANTHER" id="PTHR30055">
    <property type="entry name" value="HTH-TYPE TRANSCRIPTIONAL REGULATOR RUTR"/>
    <property type="match status" value="1"/>
</dbReference>
<sequence length="222" mass="24621">MVQYATALEDKEARREVILEAALALFLEDTRRLPTVAAVAARSGLAKGTVYLYFASKEQVFASLLVREWRGFIGLISGYFDAATGTPEDRLAGFIRFYVEHILAHPALMRLDSIGYAVLEPALSDEALIDFKTQFSDALDGAGQAMERALDLHPGDGVTLLFRSFAMTRGLWQVADLPETVRAHPGFAGHPFARVDFGRDLSRALSDYWRGAWEMSRRHAAP</sequence>
<dbReference type="RefSeq" id="WP_353476569.1">
    <property type="nucleotide sequence ID" value="NZ_CP123389.1"/>
</dbReference>
<dbReference type="InterPro" id="IPR009057">
    <property type="entry name" value="Homeodomain-like_sf"/>
</dbReference>
<dbReference type="PROSITE" id="PS50977">
    <property type="entry name" value="HTH_TETR_2"/>
    <property type="match status" value="1"/>
</dbReference>
<dbReference type="EMBL" id="CP123389">
    <property type="protein sequence ID" value="XCC97678.1"/>
    <property type="molecule type" value="Genomic_DNA"/>
</dbReference>
<keyword evidence="1 2" id="KW-0238">DNA-binding</keyword>
<dbReference type="Pfam" id="PF00440">
    <property type="entry name" value="TetR_N"/>
    <property type="match status" value="1"/>
</dbReference>
<evidence type="ECO:0000259" key="3">
    <source>
        <dbReference type="PROSITE" id="PS50977"/>
    </source>
</evidence>
<keyword evidence="4" id="KW-0614">Plasmid</keyword>